<dbReference type="EMBL" id="JAFFZE010000013">
    <property type="protein sequence ID" value="MCT2584660.1"/>
    <property type="molecule type" value="Genomic_DNA"/>
</dbReference>
<feature type="compositionally biased region" description="Low complexity" evidence="1">
    <location>
        <begin position="91"/>
        <end position="110"/>
    </location>
</feature>
<comment type="caution">
    <text evidence="3">The sequence shown here is derived from an EMBL/GenBank/DDBJ whole genome shotgun (WGS) entry which is preliminary data.</text>
</comment>
<gene>
    <name evidence="3" type="ORF">JT362_16205</name>
</gene>
<organism evidence="3 4">
    <name type="scientific">Actinophytocola gossypii</name>
    <dbReference type="NCBI Taxonomy" id="2812003"/>
    <lineage>
        <taxon>Bacteria</taxon>
        <taxon>Bacillati</taxon>
        <taxon>Actinomycetota</taxon>
        <taxon>Actinomycetes</taxon>
        <taxon>Pseudonocardiales</taxon>
        <taxon>Pseudonocardiaceae</taxon>
    </lineage>
</organism>
<sequence>MNVGRRDVLRGLVLLTVAAGTAAGAAGCTETPEDAPPDPLAELAARARADATTAQAVKSAVPALAEAAGVVAEARGEHARALRAEVERARPPVSSSSAAPPEGEQPPADAGAARTLLLDALTAAERQAAELVASLPRHRAGLVGSVAAGCASLREVLA</sequence>
<dbReference type="Proteomes" id="UP001156441">
    <property type="component" value="Unassembled WGS sequence"/>
</dbReference>
<dbReference type="PROSITE" id="PS51257">
    <property type="entry name" value="PROKAR_LIPOPROTEIN"/>
    <property type="match status" value="1"/>
</dbReference>
<accession>A0ABT2J9Y9</accession>
<feature type="signal peptide" evidence="2">
    <location>
        <begin position="1"/>
        <end position="25"/>
    </location>
</feature>
<dbReference type="PROSITE" id="PS51318">
    <property type="entry name" value="TAT"/>
    <property type="match status" value="1"/>
</dbReference>
<dbReference type="RefSeq" id="WP_260192079.1">
    <property type="nucleotide sequence ID" value="NZ_JAFFZE010000013.1"/>
</dbReference>
<dbReference type="InterPro" id="IPR006311">
    <property type="entry name" value="TAT_signal"/>
</dbReference>
<evidence type="ECO:0000313" key="4">
    <source>
        <dbReference type="Proteomes" id="UP001156441"/>
    </source>
</evidence>
<feature type="region of interest" description="Disordered" evidence="1">
    <location>
        <begin position="84"/>
        <end position="110"/>
    </location>
</feature>
<feature type="chain" id="PRO_5046113882" evidence="2">
    <location>
        <begin position="26"/>
        <end position="158"/>
    </location>
</feature>
<name>A0ABT2J9Y9_9PSEU</name>
<evidence type="ECO:0000313" key="3">
    <source>
        <dbReference type="EMBL" id="MCT2584660.1"/>
    </source>
</evidence>
<keyword evidence="2" id="KW-0732">Signal</keyword>
<proteinExistence type="predicted"/>
<evidence type="ECO:0000256" key="2">
    <source>
        <dbReference type="SAM" id="SignalP"/>
    </source>
</evidence>
<keyword evidence="4" id="KW-1185">Reference proteome</keyword>
<evidence type="ECO:0000256" key="1">
    <source>
        <dbReference type="SAM" id="MobiDB-lite"/>
    </source>
</evidence>
<protein>
    <submittedName>
        <fullName evidence="3">Uncharacterized protein</fullName>
    </submittedName>
</protein>
<reference evidence="3 4" key="1">
    <citation type="submission" date="2021-02" db="EMBL/GenBank/DDBJ databases">
        <title>Actinophytocola xerophila sp. nov., isolated from soil of cotton cropping field.</title>
        <authorList>
            <person name="Huang R."/>
            <person name="Chen X."/>
            <person name="Ge X."/>
            <person name="Liu W."/>
        </authorList>
    </citation>
    <scope>NUCLEOTIDE SEQUENCE [LARGE SCALE GENOMIC DNA]</scope>
    <source>
        <strain evidence="3 4">S1-96</strain>
    </source>
</reference>